<evidence type="ECO:0000313" key="7">
    <source>
        <dbReference type="Proteomes" id="UP000799437"/>
    </source>
</evidence>
<gene>
    <name evidence="5" type="primary">EFM5</name>
    <name evidence="6" type="ORF">EJ05DRAFT_379055</name>
</gene>
<dbReference type="GO" id="GO:0016279">
    <property type="term" value="F:protein-lysine N-methyltransferase activity"/>
    <property type="evidence" value="ECO:0007669"/>
    <property type="project" value="UniProtKB-UniRule"/>
</dbReference>
<dbReference type="GO" id="GO:0003676">
    <property type="term" value="F:nucleic acid binding"/>
    <property type="evidence" value="ECO:0007669"/>
    <property type="project" value="InterPro"/>
</dbReference>
<dbReference type="HAMAP" id="MF_03187">
    <property type="entry name" value="Methyltr_EFM5"/>
    <property type="match status" value="1"/>
</dbReference>
<dbReference type="EMBL" id="ML996572">
    <property type="protein sequence ID" value="KAF2758148.1"/>
    <property type="molecule type" value="Genomic_DNA"/>
</dbReference>
<keyword evidence="2 5" id="KW-0963">Cytoplasm</keyword>
<evidence type="ECO:0000256" key="1">
    <source>
        <dbReference type="ARBA" id="ARBA00004496"/>
    </source>
</evidence>
<protein>
    <recommendedName>
        <fullName evidence="5">Protein-lysine N-methyltransferase EFM5</fullName>
        <ecNumber evidence="5">2.1.1.-</ecNumber>
    </recommendedName>
    <alternativeName>
        <fullName evidence="5">Elongation factor methyltransferase 5</fullName>
    </alternativeName>
</protein>
<dbReference type="InterPro" id="IPR019369">
    <property type="entry name" value="Efm5/EEF1AKMT1"/>
</dbReference>
<proteinExistence type="inferred from homology"/>
<dbReference type="InterPro" id="IPR041370">
    <property type="entry name" value="Mlase_EEF1AKMT1/ZCCHC4"/>
</dbReference>
<dbReference type="PANTHER" id="PTHR13200:SF0">
    <property type="entry name" value="EEF1A LYSINE METHYLTRANSFERASE 1"/>
    <property type="match status" value="1"/>
</dbReference>
<comment type="similarity">
    <text evidence="5">Belongs to the class I-like SAM-binding methyltransferase superfamily. EFM5 family.</text>
</comment>
<reference evidence="6" key="1">
    <citation type="journal article" date="2020" name="Stud. Mycol.">
        <title>101 Dothideomycetes genomes: a test case for predicting lifestyles and emergence of pathogens.</title>
        <authorList>
            <person name="Haridas S."/>
            <person name="Albert R."/>
            <person name="Binder M."/>
            <person name="Bloem J."/>
            <person name="Labutti K."/>
            <person name="Salamov A."/>
            <person name="Andreopoulos B."/>
            <person name="Baker S."/>
            <person name="Barry K."/>
            <person name="Bills G."/>
            <person name="Bluhm B."/>
            <person name="Cannon C."/>
            <person name="Castanera R."/>
            <person name="Culley D."/>
            <person name="Daum C."/>
            <person name="Ezra D."/>
            <person name="Gonzalez J."/>
            <person name="Henrissat B."/>
            <person name="Kuo A."/>
            <person name="Liang C."/>
            <person name="Lipzen A."/>
            <person name="Lutzoni F."/>
            <person name="Magnuson J."/>
            <person name="Mondo S."/>
            <person name="Nolan M."/>
            <person name="Ohm R."/>
            <person name="Pangilinan J."/>
            <person name="Park H.-J."/>
            <person name="Ramirez L."/>
            <person name="Alfaro M."/>
            <person name="Sun H."/>
            <person name="Tritt A."/>
            <person name="Yoshinaga Y."/>
            <person name="Zwiers L.-H."/>
            <person name="Turgeon B."/>
            <person name="Goodwin S."/>
            <person name="Spatafora J."/>
            <person name="Crous P."/>
            <person name="Grigoriev I."/>
        </authorList>
    </citation>
    <scope>NUCLEOTIDE SEQUENCE</scope>
    <source>
        <strain evidence="6">CBS 121739</strain>
    </source>
</reference>
<evidence type="ECO:0000256" key="3">
    <source>
        <dbReference type="ARBA" id="ARBA00022603"/>
    </source>
</evidence>
<dbReference type="GO" id="GO:0032259">
    <property type="term" value="P:methylation"/>
    <property type="evidence" value="ECO:0007669"/>
    <property type="project" value="UniProtKB-KW"/>
</dbReference>
<dbReference type="EC" id="2.1.1.-" evidence="5"/>
<evidence type="ECO:0000256" key="5">
    <source>
        <dbReference type="HAMAP-Rule" id="MF_03187"/>
    </source>
</evidence>
<keyword evidence="7" id="KW-1185">Reference proteome</keyword>
<accession>A0A6A6W5E3</accession>
<comment type="subcellular location">
    <subcellularLocation>
        <location evidence="1 5">Cytoplasm</location>
    </subcellularLocation>
</comment>
<keyword evidence="3 5" id="KW-0489">Methyltransferase</keyword>
<dbReference type="PROSITE" id="PS00092">
    <property type="entry name" value="N6_MTASE"/>
    <property type="match status" value="1"/>
</dbReference>
<dbReference type="Pfam" id="PF10237">
    <property type="entry name" value="N6-adenineMlase"/>
    <property type="match status" value="1"/>
</dbReference>
<comment type="function">
    <text evidence="5">S-adenosyl-L-methionine-dependent protein-lysine N-methyltransferase that trimethylates elongation factor 1-alpha at 'Lys-79'.</text>
</comment>
<dbReference type="AlphaFoldDB" id="A0A6A6W5E3"/>
<dbReference type="PANTHER" id="PTHR13200">
    <property type="entry name" value="EEF1A LYSINE METHYLTRANSFERASE 1"/>
    <property type="match status" value="1"/>
</dbReference>
<name>A0A6A6W5E3_9PEZI</name>
<keyword evidence="4 5" id="KW-0808">Transferase</keyword>
<dbReference type="Proteomes" id="UP000799437">
    <property type="component" value="Unassembled WGS sequence"/>
</dbReference>
<evidence type="ECO:0000256" key="2">
    <source>
        <dbReference type="ARBA" id="ARBA00022490"/>
    </source>
</evidence>
<dbReference type="GO" id="GO:0005737">
    <property type="term" value="C:cytoplasm"/>
    <property type="evidence" value="ECO:0007669"/>
    <property type="project" value="UniProtKB-SubCell"/>
</dbReference>
<evidence type="ECO:0000256" key="4">
    <source>
        <dbReference type="ARBA" id="ARBA00022679"/>
    </source>
</evidence>
<organism evidence="6 7">
    <name type="scientific">Pseudovirgaria hyperparasitica</name>
    <dbReference type="NCBI Taxonomy" id="470096"/>
    <lineage>
        <taxon>Eukaryota</taxon>
        <taxon>Fungi</taxon>
        <taxon>Dikarya</taxon>
        <taxon>Ascomycota</taxon>
        <taxon>Pezizomycotina</taxon>
        <taxon>Dothideomycetes</taxon>
        <taxon>Dothideomycetes incertae sedis</taxon>
        <taxon>Acrospermales</taxon>
        <taxon>Acrospermaceae</taxon>
        <taxon>Pseudovirgaria</taxon>
    </lineage>
</organism>
<dbReference type="InterPro" id="IPR002052">
    <property type="entry name" value="DNA_methylase_N6_adenine_CS"/>
</dbReference>
<dbReference type="OrthoDB" id="206354at2759"/>
<evidence type="ECO:0000313" key="6">
    <source>
        <dbReference type="EMBL" id="KAF2758148.1"/>
    </source>
</evidence>
<sequence length="251" mass="28875">MMDDDDIPSLPADALQALQEFYNERDTRAKQFDQLKAQAEQEEQDRPKKWSMEYFTEDWNASQFWYTDECATTYARQLLDSATDASAVAVVSAPSVFIQLKNLLSAGAYSVKPRIMLFEYDERFAVFKGEYTYYDFANPTQLPGELKGKFDRIIFDPPFLNENTQTKTAITVRWLSRNWNAPGTQSVTDEKPKESLRLIGSTGERMKPLVSKLYGKVGIRTTNFEVEHAKGLSNEFHCYANFECDAWKWAA</sequence>